<proteinExistence type="predicted"/>
<dbReference type="SUPFAM" id="SSF56672">
    <property type="entry name" value="DNA/RNA polymerases"/>
    <property type="match status" value="1"/>
</dbReference>
<dbReference type="Pfam" id="PF00680">
    <property type="entry name" value="RdRP_1"/>
    <property type="match status" value="1"/>
</dbReference>
<dbReference type="EMBL" id="MN617811">
    <property type="protein sequence ID" value="QKK35417.1"/>
    <property type="molecule type" value="Genomic_RNA"/>
</dbReference>
<keyword evidence="2" id="KW-0548">Nucleotidyltransferase</keyword>
<reference evidence="5" key="1">
    <citation type="submission" date="2019-10" db="EMBL/GenBank/DDBJ databases">
        <title>The miscellaneous mycovirome associated to the plant pathogenic fungus Erysiphe necator.</title>
        <authorList>
            <person name="Rodriguez-Romero J."/>
            <person name="Chiapello M."/>
            <person name="Cordoba L."/>
            <person name="Turina M."/>
            <person name="Ayllon M.A."/>
        </authorList>
    </citation>
    <scope>NUCLEOTIDE SEQUENCE</scope>
    <source>
        <strain evidence="5">PMS8_DN49879</strain>
    </source>
</reference>
<organism evidence="5">
    <name type="scientific">Erysiphe necator associated polymycovirus 5</name>
    <dbReference type="NCBI Taxonomy" id="2742559"/>
    <lineage>
        <taxon>Viruses</taxon>
        <taxon>Riboviria</taxon>
        <taxon>Riboviria incertae sedis</taxon>
        <taxon>Polymycoviridae</taxon>
        <taxon>Polymycovirus</taxon>
    </lineage>
</organism>
<protein>
    <submittedName>
        <fullName evidence="5">RNA-dependent RNA polymerase</fullName>
    </submittedName>
</protein>
<keyword evidence="1" id="KW-0808">Transferase</keyword>
<dbReference type="GO" id="GO:0003723">
    <property type="term" value="F:RNA binding"/>
    <property type="evidence" value="ECO:0007669"/>
    <property type="project" value="InterPro"/>
</dbReference>
<accession>A0A8E3YZQ2</accession>
<dbReference type="PROSITE" id="PS50507">
    <property type="entry name" value="RDRP_SSRNA_POS"/>
    <property type="match status" value="1"/>
</dbReference>
<dbReference type="GO" id="GO:0006351">
    <property type="term" value="P:DNA-templated transcription"/>
    <property type="evidence" value="ECO:0007669"/>
    <property type="project" value="InterPro"/>
</dbReference>
<dbReference type="InterPro" id="IPR001205">
    <property type="entry name" value="RNA-dir_pol_C"/>
</dbReference>
<dbReference type="GO" id="GO:0039694">
    <property type="term" value="P:viral RNA genome replication"/>
    <property type="evidence" value="ECO:0007669"/>
    <property type="project" value="InterPro"/>
</dbReference>
<evidence type="ECO:0000256" key="3">
    <source>
        <dbReference type="ARBA" id="ARBA00022953"/>
    </source>
</evidence>
<name>A0A8E3YZQ2_9VIRU</name>
<keyword evidence="3" id="KW-0693">Viral RNA replication</keyword>
<sequence>MSQATVYLLDAASVATPIPRPISPHPPTRQIVELHVNHCLHMFARHTAEQRDVEATIPGVDGKRDGKITVHHIITENKFVTNFRTTRANLIRLEGTEEEKLRSLAFLDTPPEAETKKTRLDRKAQRLEDAVKLASKLEKPSFRIYPLQRRNPLGFGAQTPKPDRPLRPHALVAINMLAKVGGTVDEAYKASMMEAYELGDHTTHDPDTLHPRFLEYVHERITEVPRREEISLAWARKVLTRIWRIKGISAKALGRDDMTVEAVAARMKSGSPGEYAEKGMLSRTNPKMIRLMSRSLERYYVVGQNMSVGRKMAPWVHFTQQPTVSFGKTELKPAKIDGDGNTVKPVPRFIFNVSPINYALASFLHGDISHKLQESDPTHGPGFGPARGKAGKFVDKVMKHLVPSGAAKLTHRAIMSDISKWDANMSEVLIEAAFSTMESAVDTSHLDPDDVNTRRAMLLVARRQLMKKVVEHPSGYFVELYGCMPSGSFYTSVLNTVANDLLALSLLGAQLLERGVSLDDKVNLVAEAAIDSLVSYGDNQLIFESLFASCGIEYSVQRHAEHLKIFGMRLKVDETDVSERLDHVRFCSRGTVLTPKGLAVTRSHTSVFAKLGGRPTDEPYLNKLYVRALMVDLVGTDPIIHAGLAKVDSGIIIDPTSRISREKIGKTVAQFAARMFDGDEDMAVRAFGQLLQTRGPPDRRTLVSLARSRCDAEAVLKFGTSLTLGDPSVGTPDEVGEWLVAQTPQTYKAYLLETDQLGTLYGN</sequence>
<dbReference type="GO" id="GO:0003968">
    <property type="term" value="F:RNA-directed RNA polymerase activity"/>
    <property type="evidence" value="ECO:0007669"/>
    <property type="project" value="UniProtKB-KW"/>
</dbReference>
<evidence type="ECO:0000313" key="5">
    <source>
        <dbReference type="EMBL" id="QKK35417.1"/>
    </source>
</evidence>
<evidence type="ECO:0000256" key="1">
    <source>
        <dbReference type="ARBA" id="ARBA00022679"/>
    </source>
</evidence>
<feature type="domain" description="RdRp catalytic" evidence="4">
    <location>
        <begin position="411"/>
        <end position="552"/>
    </location>
</feature>
<evidence type="ECO:0000259" key="4">
    <source>
        <dbReference type="PROSITE" id="PS50507"/>
    </source>
</evidence>
<evidence type="ECO:0000256" key="2">
    <source>
        <dbReference type="ARBA" id="ARBA00022695"/>
    </source>
</evidence>
<dbReference type="InterPro" id="IPR043502">
    <property type="entry name" value="DNA/RNA_pol_sf"/>
</dbReference>
<dbReference type="InterPro" id="IPR007094">
    <property type="entry name" value="RNA-dir_pol_PSvirus"/>
</dbReference>
<keyword evidence="5" id="KW-0696">RNA-directed RNA polymerase</keyword>